<keyword evidence="1" id="KW-0812">Transmembrane</keyword>
<evidence type="ECO:0000313" key="3">
    <source>
        <dbReference type="Proteomes" id="UP000326147"/>
    </source>
</evidence>
<feature type="transmembrane region" description="Helical" evidence="1">
    <location>
        <begin position="35"/>
        <end position="55"/>
    </location>
</feature>
<name>A0A5J6T7L5_9CAUD</name>
<organism evidence="2 3">
    <name type="scientific">Serratia phage Pila</name>
    <dbReference type="NCBI Taxonomy" id="2650875"/>
    <lineage>
        <taxon>Viruses</taxon>
        <taxon>Duplodnaviria</taxon>
        <taxon>Heunggongvirae</taxon>
        <taxon>Uroviricota</taxon>
        <taxon>Caudoviricetes</taxon>
        <taxon>Autographivirales</taxon>
        <taxon>Autotranscriptaviridae</taxon>
        <taxon>Studiervirinae</taxon>
        <taxon>Teseptimavirus</taxon>
        <taxon>Teseptimavirus pila</taxon>
    </lineage>
</organism>
<protein>
    <submittedName>
        <fullName evidence="2">Uncharacterized protein</fullName>
    </submittedName>
</protein>
<dbReference type="Proteomes" id="UP000326147">
    <property type="component" value="Segment"/>
</dbReference>
<dbReference type="EMBL" id="MN098329">
    <property type="protein sequence ID" value="QFG06783.1"/>
    <property type="molecule type" value="Genomic_DNA"/>
</dbReference>
<dbReference type="Pfam" id="PF17552">
    <property type="entry name" value="DUF5464"/>
    <property type="match status" value="1"/>
</dbReference>
<evidence type="ECO:0000313" key="2">
    <source>
        <dbReference type="EMBL" id="QFG06783.1"/>
    </source>
</evidence>
<reference evidence="3" key="1">
    <citation type="submission" date="2019-06" db="EMBL/GenBank/DDBJ databases">
        <title>Complete genome sequence of Serratia marcescens podophage Pila.</title>
        <authorList>
            <person name="Melbern L."/>
            <person name="Broussard K."/>
            <person name="Moreland R."/>
            <person name="Liu M."/>
            <person name="Ramsey J."/>
            <person name="Leavitt J."/>
        </authorList>
    </citation>
    <scope>NUCLEOTIDE SEQUENCE [LARGE SCALE GENOMIC DNA]</scope>
</reference>
<keyword evidence="3" id="KW-1185">Reference proteome</keyword>
<accession>A0A5J6T7L5</accession>
<keyword evidence="1" id="KW-1133">Transmembrane helix</keyword>
<feature type="transmembrane region" description="Helical" evidence="1">
    <location>
        <begin position="12"/>
        <end position="29"/>
    </location>
</feature>
<dbReference type="InterPro" id="IPR035180">
    <property type="entry name" value="DUF5464"/>
</dbReference>
<keyword evidence="1" id="KW-0472">Membrane</keyword>
<proteinExistence type="predicted"/>
<gene>
    <name evidence="2" type="ORF">CPT_Pila_014</name>
</gene>
<reference evidence="2 3" key="2">
    <citation type="journal article" date="2020" name="Microbiol. Resour. Announc.">
        <title>Complete Genome Sequence of Serratia marcescens Podophage Pila.</title>
        <authorList>
            <person name="Melbern L."/>
            <person name="Broussard K."/>
            <person name="Moreland R."/>
            <person name="Liu M."/>
            <person name="Ramsey J."/>
            <person name="Leavitt J."/>
        </authorList>
    </citation>
    <scope>NUCLEOTIDE SEQUENCE [LARGE SCALE GENOMIC DNA]</scope>
</reference>
<evidence type="ECO:0000256" key="1">
    <source>
        <dbReference type="SAM" id="Phobius"/>
    </source>
</evidence>
<sequence>MIRRHYMFKKVGKFLAAWAAILTFAYLLAVYPQVALVVVGACCLAAACACVWCFVNC</sequence>